<dbReference type="OMA" id="DMLYRAH"/>
<feature type="transmembrane region" description="Helical" evidence="2">
    <location>
        <begin position="36"/>
        <end position="60"/>
    </location>
</feature>
<dbReference type="Proteomes" id="UP000078561">
    <property type="component" value="Unassembled WGS sequence"/>
</dbReference>
<feature type="region of interest" description="Disordered" evidence="1">
    <location>
        <begin position="133"/>
        <end position="178"/>
    </location>
</feature>
<keyword evidence="2" id="KW-0812">Transmembrane</keyword>
<dbReference type="InParanoid" id="A0A163J1D4"/>
<dbReference type="EMBL" id="LT551165">
    <property type="protein sequence ID" value="SAL96554.1"/>
    <property type="molecule type" value="Genomic_DNA"/>
</dbReference>
<evidence type="ECO:0000256" key="2">
    <source>
        <dbReference type="SAM" id="Phobius"/>
    </source>
</evidence>
<dbReference type="Pfam" id="PF13430">
    <property type="entry name" value="DUF4112"/>
    <property type="match status" value="1"/>
</dbReference>
<feature type="transmembrane region" description="Helical" evidence="2">
    <location>
        <begin position="85"/>
        <end position="109"/>
    </location>
</feature>
<dbReference type="STRING" id="4829.A0A163J1D4"/>
<dbReference type="AlphaFoldDB" id="A0A163J1D4"/>
<evidence type="ECO:0000313" key="4">
    <source>
        <dbReference type="Proteomes" id="UP000078561"/>
    </source>
</evidence>
<keyword evidence="2" id="KW-1133">Transmembrane helix</keyword>
<dbReference type="PANTHER" id="PTHR35519">
    <property type="entry name" value="MEMBRANE PROTEINS"/>
    <property type="match status" value="1"/>
</dbReference>
<dbReference type="OrthoDB" id="2103474at2759"/>
<reference evidence="3" key="1">
    <citation type="submission" date="2016-04" db="EMBL/GenBank/DDBJ databases">
        <authorList>
            <person name="Evans L.H."/>
            <person name="Alamgir A."/>
            <person name="Owens N."/>
            <person name="Weber N.D."/>
            <person name="Virtaneva K."/>
            <person name="Barbian K."/>
            <person name="Babar A."/>
            <person name="Rosenke K."/>
        </authorList>
    </citation>
    <scope>NUCLEOTIDE SEQUENCE [LARGE SCALE GENOMIC DNA]</scope>
    <source>
        <strain evidence="3">CBS 101.48</strain>
    </source>
</reference>
<dbReference type="InterPro" id="IPR025187">
    <property type="entry name" value="DUF4112"/>
</dbReference>
<organism evidence="3">
    <name type="scientific">Absidia glauca</name>
    <name type="common">Pin mould</name>
    <dbReference type="NCBI Taxonomy" id="4829"/>
    <lineage>
        <taxon>Eukaryota</taxon>
        <taxon>Fungi</taxon>
        <taxon>Fungi incertae sedis</taxon>
        <taxon>Mucoromycota</taxon>
        <taxon>Mucoromycotina</taxon>
        <taxon>Mucoromycetes</taxon>
        <taxon>Mucorales</taxon>
        <taxon>Cunninghamellaceae</taxon>
        <taxon>Absidia</taxon>
    </lineage>
</organism>
<protein>
    <submittedName>
        <fullName evidence="3">Uncharacterized protein</fullName>
    </submittedName>
</protein>
<name>A0A163J1D4_ABSGL</name>
<accession>A0A163J1D4</accession>
<dbReference type="PANTHER" id="PTHR35519:SF2">
    <property type="entry name" value="PH DOMAIN PROTEIN"/>
    <property type="match status" value="1"/>
</dbReference>
<gene>
    <name evidence="3" type="primary">ABSGL_01970.1 scaffold 2596</name>
</gene>
<evidence type="ECO:0000313" key="3">
    <source>
        <dbReference type="EMBL" id="SAL96554.1"/>
    </source>
</evidence>
<proteinExistence type="predicted"/>
<evidence type="ECO:0000256" key="1">
    <source>
        <dbReference type="SAM" id="MobiDB-lite"/>
    </source>
</evidence>
<feature type="compositionally biased region" description="Polar residues" evidence="1">
    <location>
        <begin position="144"/>
        <end position="178"/>
    </location>
</feature>
<sequence length="178" mass="20628">MFQRRTTVHRPLLTLPKRDQYILDKYTRRMKAYDEMFYVCCCWIGYDVLLDFIPVVGKVISLSFSLSMYRLACQADLPKKLRRRMLYHISVDFLLGLIPILGILLDALYRAHSKNTKLLRRYLYDRARQNEELGTTTADKDNDGNTSMSPTPGSSATEMITPGTSISDNTQQWSMKNK</sequence>
<keyword evidence="4" id="KW-1185">Reference proteome</keyword>
<keyword evidence="2" id="KW-0472">Membrane</keyword>